<reference evidence="2 5" key="3">
    <citation type="submission" date="2019-06" db="EMBL/GenBank/DDBJ databases">
        <title>Whole genome shotgun sequence of Brevibacillus reuszeri NBRC 15719.</title>
        <authorList>
            <person name="Hosoyama A."/>
            <person name="Uohara A."/>
            <person name="Ohji S."/>
            <person name="Ichikawa N."/>
        </authorList>
    </citation>
    <scope>NUCLEOTIDE SEQUENCE [LARGE SCALE GENOMIC DNA]</scope>
    <source>
        <strain evidence="2 5">NBRC 15719</strain>
    </source>
</reference>
<gene>
    <name evidence="3" type="ORF">ADS79_32175</name>
    <name evidence="2" type="ORF">BRE01_28330</name>
</gene>
<dbReference type="STRING" id="54915.ADS79_32175"/>
<evidence type="ECO:0000313" key="2">
    <source>
        <dbReference type="EMBL" id="GED69131.1"/>
    </source>
</evidence>
<proteinExistence type="predicted"/>
<dbReference type="OrthoDB" id="2475433at2"/>
<dbReference type="Gene3D" id="2.50.20.20">
    <property type="match status" value="1"/>
</dbReference>
<reference evidence="4" key="1">
    <citation type="submission" date="2015-07" db="EMBL/GenBank/DDBJ databases">
        <title>Genome sequencing project for genomic taxonomy and phylogenomics of Bacillus-like bacteria.</title>
        <authorList>
            <person name="Liu B."/>
            <person name="Wang J."/>
            <person name="Zhu Y."/>
            <person name="Liu G."/>
            <person name="Chen Q."/>
            <person name="Chen Z."/>
            <person name="Lan J."/>
            <person name="Che J."/>
            <person name="Ge C."/>
            <person name="Shi H."/>
            <person name="Pan Z."/>
            <person name="Liu X."/>
        </authorList>
    </citation>
    <scope>NUCLEOTIDE SEQUENCE [LARGE SCALE GENOMIC DNA]</scope>
    <source>
        <strain evidence="4">DSM 9887</strain>
    </source>
</reference>
<name>A0A0K9YIY1_9BACL</name>
<protein>
    <recommendedName>
        <fullName evidence="6">DUF5105 domain-containing protein</fullName>
    </recommendedName>
</protein>
<evidence type="ECO:0000313" key="5">
    <source>
        <dbReference type="Proteomes" id="UP000319578"/>
    </source>
</evidence>
<dbReference type="PROSITE" id="PS51257">
    <property type="entry name" value="PROKAR_LIPOPROTEIN"/>
    <property type="match status" value="1"/>
</dbReference>
<accession>A0A0K9YIY1</accession>
<dbReference type="RefSeq" id="WP_049742561.1">
    <property type="nucleotide sequence ID" value="NZ_BJON01000011.1"/>
</dbReference>
<dbReference type="EMBL" id="LGIQ01000017">
    <property type="protein sequence ID" value="KNB68629.1"/>
    <property type="molecule type" value="Genomic_DNA"/>
</dbReference>
<evidence type="ECO:0000256" key="1">
    <source>
        <dbReference type="SAM" id="SignalP"/>
    </source>
</evidence>
<dbReference type="PATRIC" id="fig|54915.3.peg.533"/>
<dbReference type="Proteomes" id="UP000036834">
    <property type="component" value="Unassembled WGS sequence"/>
</dbReference>
<dbReference type="EMBL" id="BJON01000011">
    <property type="protein sequence ID" value="GED69131.1"/>
    <property type="molecule type" value="Genomic_DNA"/>
</dbReference>
<feature type="signal peptide" evidence="1">
    <location>
        <begin position="1"/>
        <end position="20"/>
    </location>
</feature>
<reference evidence="3" key="2">
    <citation type="submission" date="2015-07" db="EMBL/GenBank/DDBJ databases">
        <title>MeaNS - Measles Nucleotide Surveillance Program.</title>
        <authorList>
            <person name="Tran T."/>
            <person name="Druce J."/>
        </authorList>
    </citation>
    <scope>NUCLEOTIDE SEQUENCE</scope>
    <source>
        <strain evidence="3">DSM 9887</strain>
    </source>
</reference>
<evidence type="ECO:0008006" key="6">
    <source>
        <dbReference type="Google" id="ProtNLM"/>
    </source>
</evidence>
<dbReference type="Proteomes" id="UP000319578">
    <property type="component" value="Unassembled WGS sequence"/>
</dbReference>
<organism evidence="3 4">
    <name type="scientific">Brevibacillus reuszeri</name>
    <dbReference type="NCBI Taxonomy" id="54915"/>
    <lineage>
        <taxon>Bacteria</taxon>
        <taxon>Bacillati</taxon>
        <taxon>Bacillota</taxon>
        <taxon>Bacilli</taxon>
        <taxon>Bacillales</taxon>
        <taxon>Paenibacillaceae</taxon>
        <taxon>Brevibacillus</taxon>
    </lineage>
</organism>
<evidence type="ECO:0000313" key="3">
    <source>
        <dbReference type="EMBL" id="KNB68629.1"/>
    </source>
</evidence>
<feature type="chain" id="PRO_5039405709" description="DUF5105 domain-containing protein" evidence="1">
    <location>
        <begin position="21"/>
        <end position="430"/>
    </location>
</feature>
<keyword evidence="5" id="KW-1185">Reference proteome</keyword>
<dbReference type="AlphaFoldDB" id="A0A0K9YIY1"/>
<sequence>MWKKGSALLLAGMLVLTGCANEASLVRDSIVASIDKPNYDFQGTLKLTGDVEKLPAAFGETAVDKEGQAFLAALKAGVTAKGSQQSLQNAKFQLEVNDDKLLRDNKLWTGDKKASVEMIAADNKVYVKSPLDSKYLVIDATSSNPFGGIDSTEGVDPAKLKAFQDKMNDLTLNFIKKYVSQYGYKLADAKNLGVEKVTLPNGDKVDATHVAIKIDAKELVKMFFFTANDAVASQDVKKFAIDFMVLTNTFAEEIDPEMGKTTEAEKRALAEATISEGMKSAKQWLDETGKIYTPEKIVEELKKEGFQNLAWNLDFYVDSAKMPVHQKSSLNVTFQTKDMKQALTIGLEADQYAYNFGKATKYDIPAKDAGLTVEQLYKDEKAINSFSDKGFMRPFAQSMLEQYKWQKELEAEWEEYDAEEPAVVTPVAPK</sequence>
<comment type="caution">
    <text evidence="3">The sequence shown here is derived from an EMBL/GenBank/DDBJ whole genome shotgun (WGS) entry which is preliminary data.</text>
</comment>
<keyword evidence="1" id="KW-0732">Signal</keyword>
<evidence type="ECO:0000313" key="4">
    <source>
        <dbReference type="Proteomes" id="UP000036834"/>
    </source>
</evidence>